<sequence length="76" mass="8931">MICAKFFILHTPIEFSSSPKTVLGRNQTERNFGFFEKNSIFSEEAESFYLTTRNRRNFQEIKFFSGFDSMSKSDPI</sequence>
<evidence type="ECO:0000313" key="1">
    <source>
        <dbReference type="EMBL" id="EQA60862.1"/>
    </source>
</evidence>
<accession>V6HVF9</accession>
<dbReference type="Proteomes" id="UP000018747">
    <property type="component" value="Unassembled WGS sequence"/>
</dbReference>
<reference evidence="1" key="1">
    <citation type="submission" date="2013-05" db="EMBL/GenBank/DDBJ databases">
        <authorList>
            <person name="Harkins D.M."/>
            <person name="Durkin A.S."/>
            <person name="Brinkac L.M."/>
            <person name="Haft D.H."/>
            <person name="Selengut J.D."/>
            <person name="Sanka R."/>
            <person name="DePew J."/>
            <person name="Purushe J."/>
            <person name="Hartskeerl R.A."/>
            <person name="Ahmed A."/>
            <person name="van der Linden H."/>
            <person name="Goris M.G.A."/>
            <person name="Vinetz J.M."/>
            <person name="Sutton G.G."/>
            <person name="Nierman W.C."/>
            <person name="Fouts D.E."/>
        </authorList>
    </citation>
    <scope>NUCLEOTIDE SEQUENCE [LARGE SCALE GENOMIC DNA]</scope>
    <source>
        <strain evidence="1">L 60</strain>
    </source>
</reference>
<dbReference type="EMBL" id="AHMT02000053">
    <property type="protein sequence ID" value="EQA60862.1"/>
    <property type="molecule type" value="Genomic_DNA"/>
</dbReference>
<dbReference type="AlphaFoldDB" id="V6HVF9"/>
<name>V6HVF9_9LEPT</name>
<comment type="caution">
    <text evidence="1">The sequence shown here is derived from an EMBL/GenBank/DDBJ whole genome shotgun (WGS) entry which is preliminary data.</text>
</comment>
<protein>
    <submittedName>
        <fullName evidence="1">Uncharacterized protein</fullName>
    </submittedName>
</protein>
<organism evidence="1 2">
    <name type="scientific">Leptospira alexanderi serovar Manhao 3 str. L 60</name>
    <dbReference type="NCBI Taxonomy" id="1049759"/>
    <lineage>
        <taxon>Bacteria</taxon>
        <taxon>Pseudomonadati</taxon>
        <taxon>Spirochaetota</taxon>
        <taxon>Spirochaetia</taxon>
        <taxon>Leptospirales</taxon>
        <taxon>Leptospiraceae</taxon>
        <taxon>Leptospira</taxon>
    </lineage>
</organism>
<proteinExistence type="predicted"/>
<evidence type="ECO:0000313" key="2">
    <source>
        <dbReference type="Proteomes" id="UP000018747"/>
    </source>
</evidence>
<keyword evidence="2" id="KW-1185">Reference proteome</keyword>
<gene>
    <name evidence="1" type="ORF">LEP1GSC062_1742</name>
</gene>